<gene>
    <name evidence="8" type="ORF">BG844_08025</name>
</gene>
<name>A0A1K0GQT6_9ACTN</name>
<dbReference type="InterPro" id="IPR002397">
    <property type="entry name" value="Cyt_P450_B"/>
</dbReference>
<keyword evidence="5 7" id="KW-0408">Iron</keyword>
<keyword evidence="4 7" id="KW-0560">Oxidoreductase</keyword>
<dbReference type="GO" id="GO:0016705">
    <property type="term" value="F:oxidoreductase activity, acting on paired donors, with incorporation or reduction of molecular oxygen"/>
    <property type="evidence" value="ECO:0007669"/>
    <property type="project" value="InterPro"/>
</dbReference>
<dbReference type="Pfam" id="PF00067">
    <property type="entry name" value="p450"/>
    <property type="match status" value="2"/>
</dbReference>
<reference evidence="8 9" key="1">
    <citation type="submission" date="2016-09" db="EMBL/GenBank/DDBJ databases">
        <title>Couchioplanes caeruleus draft genome sequence.</title>
        <authorList>
            <person name="Sheehan J."/>
            <person name="Caffrey P."/>
        </authorList>
    </citation>
    <scope>NUCLEOTIDE SEQUENCE [LARGE SCALE GENOMIC DNA]</scope>
    <source>
        <strain evidence="8 9">DSM 43634</strain>
    </source>
</reference>
<dbReference type="PANTHER" id="PTHR46696:SF1">
    <property type="entry name" value="CYTOCHROME P450 YJIB-RELATED"/>
    <property type="match status" value="1"/>
</dbReference>
<keyword evidence="2 7" id="KW-0349">Heme</keyword>
<protein>
    <submittedName>
        <fullName evidence="8">Cytochrome</fullName>
    </submittedName>
</protein>
<dbReference type="CDD" id="cd11029">
    <property type="entry name" value="CYP107-like"/>
    <property type="match status" value="1"/>
</dbReference>
<keyword evidence="3 7" id="KW-0479">Metal-binding</keyword>
<dbReference type="PROSITE" id="PS00086">
    <property type="entry name" value="CYTOCHROME_P450"/>
    <property type="match status" value="1"/>
</dbReference>
<dbReference type="GO" id="GO:0004497">
    <property type="term" value="F:monooxygenase activity"/>
    <property type="evidence" value="ECO:0007669"/>
    <property type="project" value="UniProtKB-KW"/>
</dbReference>
<dbReference type="FunFam" id="1.10.630.10:FF:000018">
    <property type="entry name" value="Cytochrome P450 monooxygenase"/>
    <property type="match status" value="1"/>
</dbReference>
<dbReference type="PRINTS" id="PR00359">
    <property type="entry name" value="BP450"/>
</dbReference>
<evidence type="ECO:0000256" key="2">
    <source>
        <dbReference type="ARBA" id="ARBA00022617"/>
    </source>
</evidence>
<evidence type="ECO:0000256" key="4">
    <source>
        <dbReference type="ARBA" id="ARBA00023002"/>
    </source>
</evidence>
<dbReference type="GO" id="GO:0017000">
    <property type="term" value="P:antibiotic biosynthetic process"/>
    <property type="evidence" value="ECO:0007669"/>
    <property type="project" value="UniProtKB-ARBA"/>
</dbReference>
<keyword evidence="9" id="KW-1185">Reference proteome</keyword>
<evidence type="ECO:0000256" key="5">
    <source>
        <dbReference type="ARBA" id="ARBA00023004"/>
    </source>
</evidence>
<dbReference type="EMBL" id="MEIA01000086">
    <property type="protein sequence ID" value="OJF14766.1"/>
    <property type="molecule type" value="Genomic_DNA"/>
</dbReference>
<evidence type="ECO:0000256" key="7">
    <source>
        <dbReference type="RuleBase" id="RU000461"/>
    </source>
</evidence>
<dbReference type="AlphaFoldDB" id="A0A1K0GQT6"/>
<comment type="caution">
    <text evidence="8">The sequence shown here is derived from an EMBL/GenBank/DDBJ whole genome shotgun (WGS) entry which is preliminary data.</text>
</comment>
<dbReference type="Proteomes" id="UP000182486">
    <property type="component" value="Unassembled WGS sequence"/>
</dbReference>
<evidence type="ECO:0000313" key="9">
    <source>
        <dbReference type="Proteomes" id="UP000182486"/>
    </source>
</evidence>
<comment type="similarity">
    <text evidence="1 7">Belongs to the cytochrome P450 family.</text>
</comment>
<accession>A0A1K0GQT6</accession>
<dbReference type="Gene3D" id="1.10.630.10">
    <property type="entry name" value="Cytochrome P450"/>
    <property type="match status" value="1"/>
</dbReference>
<evidence type="ECO:0000256" key="3">
    <source>
        <dbReference type="ARBA" id="ARBA00022723"/>
    </source>
</evidence>
<dbReference type="InterPro" id="IPR001128">
    <property type="entry name" value="Cyt_P450"/>
</dbReference>
<evidence type="ECO:0000256" key="1">
    <source>
        <dbReference type="ARBA" id="ARBA00010617"/>
    </source>
</evidence>
<dbReference type="GO" id="GO:0005506">
    <property type="term" value="F:iron ion binding"/>
    <property type="evidence" value="ECO:0007669"/>
    <property type="project" value="InterPro"/>
</dbReference>
<proteinExistence type="inferred from homology"/>
<dbReference type="RefSeq" id="WP_071804248.1">
    <property type="nucleotide sequence ID" value="NZ_MEIA01000086.1"/>
</dbReference>
<dbReference type="InterPro" id="IPR036396">
    <property type="entry name" value="Cyt_P450_sf"/>
</dbReference>
<evidence type="ECO:0000256" key="6">
    <source>
        <dbReference type="ARBA" id="ARBA00023033"/>
    </source>
</evidence>
<dbReference type="PANTHER" id="PTHR46696">
    <property type="entry name" value="P450, PUTATIVE (EUROFUNG)-RELATED"/>
    <property type="match status" value="1"/>
</dbReference>
<sequence>MTATSPPVHGLLWDTAPACRVELPDGSPVRLVTRYADVRALLADSRLSVDKSNGNGSWRGFSLPPALDANLLNMDPPHHTRIRTLVSRAFTPRRVEGLRPRIQETADALLDAVAARDEADLVRDYAGPLPVAVICDLLGVPEADRADFRSWTDTMLDPPQGDRAAAARAIGAIHAYLEKLLAAKRADPADDLLSALIAAREGGDRLSEDELTSLAFLLLFAGYENTVHAIGTGLLTLLRHPELPRDSPQLGSTIEELLRYEPPAPVLLRRFATEDVDVCGVVVPRGETVLLVVGAANRDPEAFPEPGEVTPGRAGSHLSFGHGIHYCVAAPLARIELEIAIGTVLRRFPGLRLAVPEGELRWRPSFRARGLSSLPVLLT</sequence>
<keyword evidence="6 7" id="KW-0503">Monooxygenase</keyword>
<dbReference type="SUPFAM" id="SSF48264">
    <property type="entry name" value="Cytochrome P450"/>
    <property type="match status" value="1"/>
</dbReference>
<dbReference type="GO" id="GO:0020037">
    <property type="term" value="F:heme binding"/>
    <property type="evidence" value="ECO:0007669"/>
    <property type="project" value="InterPro"/>
</dbReference>
<evidence type="ECO:0000313" key="8">
    <source>
        <dbReference type="EMBL" id="OJF14766.1"/>
    </source>
</evidence>
<dbReference type="InterPro" id="IPR017972">
    <property type="entry name" value="Cyt_P450_CS"/>
</dbReference>
<organism evidence="8 9">
    <name type="scientific">Couchioplanes caeruleus subsp. caeruleus</name>
    <dbReference type="NCBI Taxonomy" id="56427"/>
    <lineage>
        <taxon>Bacteria</taxon>
        <taxon>Bacillati</taxon>
        <taxon>Actinomycetota</taxon>
        <taxon>Actinomycetes</taxon>
        <taxon>Micromonosporales</taxon>
        <taxon>Micromonosporaceae</taxon>
        <taxon>Couchioplanes</taxon>
    </lineage>
</organism>